<reference evidence="3" key="1">
    <citation type="submission" date="2023-07" db="EMBL/GenBank/DDBJ databases">
        <title>A chromosome-level genome assembly of Lolium multiflorum.</title>
        <authorList>
            <person name="Chen Y."/>
            <person name="Copetti D."/>
            <person name="Kolliker R."/>
            <person name="Studer B."/>
        </authorList>
    </citation>
    <scope>NUCLEOTIDE SEQUENCE</scope>
    <source>
        <strain evidence="3">02402/16</strain>
        <tissue evidence="3">Leaf</tissue>
    </source>
</reference>
<feature type="region of interest" description="Disordered" evidence="2">
    <location>
        <begin position="86"/>
        <end position="122"/>
    </location>
</feature>
<dbReference type="EMBL" id="JAUUTY010000004">
    <property type="protein sequence ID" value="KAK1649772.1"/>
    <property type="molecule type" value="Genomic_DNA"/>
</dbReference>
<feature type="region of interest" description="Disordered" evidence="2">
    <location>
        <begin position="146"/>
        <end position="227"/>
    </location>
</feature>
<proteinExistence type="predicted"/>
<dbReference type="AlphaFoldDB" id="A0AAD8WD50"/>
<sequence length="437" mass="48965">MSWCTKRIQPLQHRDRLMFQYTWRDDNMRASKDNLFGDALDKRIRVMIKIPRGVHTHVSLEEKDLGNLTWVPHSGNTHPEAALDAEAPEAPAPAKRKRATASGPASKRAREAPSIKATKKAEKEKIFLSHIDTSKSWQPNIEQFFGKSGKITGSKPPKKKSKPSPASMPETPEVEVPPKASSSTTQILKDVINLDDIPEDPAADSGKGASSSKPPLEEPENTSAEATANDAGKKLLLSGATDTPKTHPRFFPVLQKVSLAQRHAETKHLMNEVWGKLETEQQDLATLEDNLRVFFAKHKAVRQAEIEKLMKKGSEDQQAISLLETRLKNNEEKFASLPSIDDISAELKVFKSEHASLQQSLKESHEKETKTKKELEEKHALAIAEMAEKLKASQQRVKTLVSKTKNYEEESKEIDEMIFHKDFMFSDISILSILSVM</sequence>
<organism evidence="3 4">
    <name type="scientific">Lolium multiflorum</name>
    <name type="common">Italian ryegrass</name>
    <name type="synonym">Lolium perenne subsp. multiflorum</name>
    <dbReference type="NCBI Taxonomy" id="4521"/>
    <lineage>
        <taxon>Eukaryota</taxon>
        <taxon>Viridiplantae</taxon>
        <taxon>Streptophyta</taxon>
        <taxon>Embryophyta</taxon>
        <taxon>Tracheophyta</taxon>
        <taxon>Spermatophyta</taxon>
        <taxon>Magnoliopsida</taxon>
        <taxon>Liliopsida</taxon>
        <taxon>Poales</taxon>
        <taxon>Poaceae</taxon>
        <taxon>BOP clade</taxon>
        <taxon>Pooideae</taxon>
        <taxon>Poodae</taxon>
        <taxon>Poeae</taxon>
        <taxon>Poeae Chloroplast Group 2 (Poeae type)</taxon>
        <taxon>Loliodinae</taxon>
        <taxon>Loliinae</taxon>
        <taxon>Lolium</taxon>
    </lineage>
</organism>
<dbReference type="Proteomes" id="UP001231189">
    <property type="component" value="Unassembled WGS sequence"/>
</dbReference>
<evidence type="ECO:0000313" key="3">
    <source>
        <dbReference type="EMBL" id="KAK1649772.1"/>
    </source>
</evidence>
<keyword evidence="1" id="KW-0175">Coiled coil</keyword>
<keyword evidence="4" id="KW-1185">Reference proteome</keyword>
<accession>A0AAD8WD50</accession>
<evidence type="ECO:0000313" key="4">
    <source>
        <dbReference type="Proteomes" id="UP001231189"/>
    </source>
</evidence>
<evidence type="ECO:0000256" key="2">
    <source>
        <dbReference type="SAM" id="MobiDB-lite"/>
    </source>
</evidence>
<comment type="caution">
    <text evidence="3">The sequence shown here is derived from an EMBL/GenBank/DDBJ whole genome shotgun (WGS) entry which is preliminary data.</text>
</comment>
<feature type="compositionally biased region" description="Low complexity" evidence="2">
    <location>
        <begin position="203"/>
        <end position="214"/>
    </location>
</feature>
<feature type="coiled-coil region" evidence="1">
    <location>
        <begin position="358"/>
        <end position="410"/>
    </location>
</feature>
<name>A0AAD8WD50_LOLMU</name>
<protein>
    <submittedName>
        <fullName evidence="3">Uncharacterized protein</fullName>
    </submittedName>
</protein>
<evidence type="ECO:0000256" key="1">
    <source>
        <dbReference type="SAM" id="Coils"/>
    </source>
</evidence>
<gene>
    <name evidence="3" type="ORF">QYE76_067577</name>
</gene>
<feature type="compositionally biased region" description="Low complexity" evidence="2">
    <location>
        <begin position="146"/>
        <end position="155"/>
    </location>
</feature>
<feature type="compositionally biased region" description="Basic and acidic residues" evidence="2">
    <location>
        <begin position="108"/>
        <end position="122"/>
    </location>
</feature>